<protein>
    <submittedName>
        <fullName evidence="1">Uncharacterized protein</fullName>
    </submittedName>
</protein>
<sequence>MDVEKFLNGKSLLSDNEIREKLFSWLQDKLSAFLFCHADTLSLHRAWDYKIELISRKEPLYFKNRSLFFFELEVVRKWIDDNLAKGFIRESRSRSAASLLLAAKPNGGVRIC</sequence>
<proteinExistence type="predicted"/>
<dbReference type="Proteomes" id="UP001152300">
    <property type="component" value="Unassembled WGS sequence"/>
</dbReference>
<reference evidence="1" key="1">
    <citation type="submission" date="2022-11" db="EMBL/GenBank/DDBJ databases">
        <title>Genome Resource of Sclerotinia nivalis Strain SnTB1, a Plant Pathogen Isolated from American Ginseng.</title>
        <authorList>
            <person name="Fan S."/>
        </authorList>
    </citation>
    <scope>NUCLEOTIDE SEQUENCE</scope>
    <source>
        <strain evidence="1">SnTB1</strain>
    </source>
</reference>
<dbReference type="OrthoDB" id="3561867at2759"/>
<dbReference type="Gene3D" id="3.10.10.10">
    <property type="entry name" value="HIV Type 1 Reverse Transcriptase, subunit A, domain 1"/>
    <property type="match status" value="1"/>
</dbReference>
<evidence type="ECO:0000313" key="1">
    <source>
        <dbReference type="EMBL" id="KAJ8058096.1"/>
    </source>
</evidence>
<keyword evidence="2" id="KW-1185">Reference proteome</keyword>
<dbReference type="InterPro" id="IPR043502">
    <property type="entry name" value="DNA/RNA_pol_sf"/>
</dbReference>
<dbReference type="EMBL" id="JAPEIS010000017">
    <property type="protein sequence ID" value="KAJ8058096.1"/>
    <property type="molecule type" value="Genomic_DNA"/>
</dbReference>
<gene>
    <name evidence="1" type="ORF">OCU04_012955</name>
</gene>
<evidence type="ECO:0000313" key="2">
    <source>
        <dbReference type="Proteomes" id="UP001152300"/>
    </source>
</evidence>
<dbReference type="AlphaFoldDB" id="A0A9X0DC90"/>
<comment type="caution">
    <text evidence="1">The sequence shown here is derived from an EMBL/GenBank/DDBJ whole genome shotgun (WGS) entry which is preliminary data.</text>
</comment>
<organism evidence="1 2">
    <name type="scientific">Sclerotinia nivalis</name>
    <dbReference type="NCBI Taxonomy" id="352851"/>
    <lineage>
        <taxon>Eukaryota</taxon>
        <taxon>Fungi</taxon>
        <taxon>Dikarya</taxon>
        <taxon>Ascomycota</taxon>
        <taxon>Pezizomycotina</taxon>
        <taxon>Leotiomycetes</taxon>
        <taxon>Helotiales</taxon>
        <taxon>Sclerotiniaceae</taxon>
        <taxon>Sclerotinia</taxon>
    </lineage>
</organism>
<name>A0A9X0DC90_9HELO</name>
<dbReference type="SUPFAM" id="SSF56672">
    <property type="entry name" value="DNA/RNA polymerases"/>
    <property type="match status" value="1"/>
</dbReference>
<accession>A0A9X0DC90</accession>